<gene>
    <name evidence="1" type="ORF">BS640_06415</name>
</gene>
<name>A0A1X0WI50_9GAMM</name>
<dbReference type="STRING" id="1646377.BS640_06415"/>
<proteinExistence type="predicted"/>
<keyword evidence="2" id="KW-1185">Reference proteome</keyword>
<evidence type="ECO:0000313" key="1">
    <source>
        <dbReference type="EMBL" id="ORJ26467.1"/>
    </source>
</evidence>
<accession>A0A1X0WI50</accession>
<comment type="caution">
    <text evidence="1">The sequence shown here is derived from an EMBL/GenBank/DDBJ whole genome shotgun (WGS) entry which is preliminary data.</text>
</comment>
<protein>
    <submittedName>
        <fullName evidence="1">Uncharacterized protein</fullName>
    </submittedName>
</protein>
<evidence type="ECO:0000313" key="2">
    <source>
        <dbReference type="Proteomes" id="UP000192536"/>
    </source>
</evidence>
<dbReference type="EMBL" id="MRWE01000007">
    <property type="protein sequence ID" value="ORJ26467.1"/>
    <property type="molecule type" value="Genomic_DNA"/>
</dbReference>
<sequence length="126" mass="14938">MPNTQLTLKSLLSLKVRRERGIRSAIARLDKQVQQLETHKTTLLQNRSTLWSEWRHCSSSEQTLGPLEIRAYRAQLGKYYQQDHDLLAQVEDTDNEVSQRRVEQDKQQQLLRQILLQQEKLKILME</sequence>
<dbReference type="RefSeq" id="WP_017490902.1">
    <property type="nucleotide sequence ID" value="NZ_CAUQAZ010000133.1"/>
</dbReference>
<reference evidence="1 2" key="1">
    <citation type="journal article" date="2017" name="Int. J. Syst. Evol. Microbiol.">
        <title>Rouxiella badensis sp. nov. and Rouxiella silvae sp. nov. isolated from peat bog soil in Germany and emendation of the genus description.</title>
        <authorList>
            <person name="Le Fleche-Mateos A."/>
            <person name="Kugler J.H."/>
            <person name="Hansen S.H."/>
            <person name="Syldatk C."/>
            <person name="Hausmann R."/>
            <person name="Lomprez F."/>
            <person name="Vandenbogaert M."/>
            <person name="Manuguerra J.C."/>
            <person name="Grimont P.A."/>
        </authorList>
    </citation>
    <scope>NUCLEOTIDE SEQUENCE [LARGE SCALE GENOMIC DNA]</scope>
    <source>
        <strain evidence="1 2">DSM 100043</strain>
    </source>
</reference>
<organism evidence="1 2">
    <name type="scientific">Rouxiella badensis</name>
    <dbReference type="NCBI Taxonomy" id="1646377"/>
    <lineage>
        <taxon>Bacteria</taxon>
        <taxon>Pseudomonadati</taxon>
        <taxon>Pseudomonadota</taxon>
        <taxon>Gammaproteobacteria</taxon>
        <taxon>Enterobacterales</taxon>
        <taxon>Yersiniaceae</taxon>
        <taxon>Rouxiella</taxon>
    </lineage>
</organism>
<dbReference type="AlphaFoldDB" id="A0A1X0WI50"/>
<dbReference type="Proteomes" id="UP000192536">
    <property type="component" value="Unassembled WGS sequence"/>
</dbReference>